<reference evidence="3" key="1">
    <citation type="submission" date="2014-12" db="EMBL/GenBank/DDBJ databases">
        <title>Insight into the proteome of Arion vulgaris.</title>
        <authorList>
            <person name="Aradska J."/>
            <person name="Bulat T."/>
            <person name="Smidak R."/>
            <person name="Sarate P."/>
            <person name="Gangsoo J."/>
            <person name="Sialana F."/>
            <person name="Bilban M."/>
            <person name="Lubec G."/>
        </authorList>
    </citation>
    <scope>NUCLEOTIDE SEQUENCE</scope>
    <source>
        <tissue evidence="3">Skin</tissue>
    </source>
</reference>
<evidence type="ECO:0000313" key="3">
    <source>
        <dbReference type="EMBL" id="CEK67729.1"/>
    </source>
</evidence>
<comment type="similarity">
    <text evidence="1">Belongs to the VPS13 family.</text>
</comment>
<dbReference type="InterPro" id="IPR026847">
    <property type="entry name" value="VPS13"/>
</dbReference>
<name>A0A0B6ZGJ1_9EUPU</name>
<dbReference type="PANTHER" id="PTHR16166">
    <property type="entry name" value="VACUOLAR PROTEIN SORTING-ASSOCIATED PROTEIN VPS13"/>
    <property type="match status" value="1"/>
</dbReference>
<dbReference type="GO" id="GO:0045053">
    <property type="term" value="P:protein retention in Golgi apparatus"/>
    <property type="evidence" value="ECO:0007669"/>
    <property type="project" value="TreeGrafter"/>
</dbReference>
<gene>
    <name evidence="3" type="primary">ORF63676</name>
</gene>
<dbReference type="Pfam" id="PF25036">
    <property type="entry name" value="VPS13_VAB"/>
    <property type="match status" value="1"/>
</dbReference>
<organism evidence="3">
    <name type="scientific">Arion vulgaris</name>
    <dbReference type="NCBI Taxonomy" id="1028688"/>
    <lineage>
        <taxon>Eukaryota</taxon>
        <taxon>Metazoa</taxon>
        <taxon>Spiralia</taxon>
        <taxon>Lophotrochozoa</taxon>
        <taxon>Mollusca</taxon>
        <taxon>Gastropoda</taxon>
        <taxon>Heterobranchia</taxon>
        <taxon>Euthyneura</taxon>
        <taxon>Panpulmonata</taxon>
        <taxon>Eupulmonata</taxon>
        <taxon>Stylommatophora</taxon>
        <taxon>Helicina</taxon>
        <taxon>Arionoidea</taxon>
        <taxon>Arionidae</taxon>
        <taxon>Arion</taxon>
    </lineage>
</organism>
<proteinExistence type="inferred from homology"/>
<dbReference type="GO" id="GO:0006623">
    <property type="term" value="P:protein targeting to vacuole"/>
    <property type="evidence" value="ECO:0007669"/>
    <property type="project" value="TreeGrafter"/>
</dbReference>
<accession>A0A0B6ZGJ1</accession>
<dbReference type="EMBL" id="HACG01020864">
    <property type="protein sequence ID" value="CEK67729.1"/>
    <property type="molecule type" value="Transcribed_RNA"/>
</dbReference>
<sequence length="926" mass="103936">PSASPPRGEQLIVSAPVIVLKLEGGVGHQTVPLLIIESSFTSQVHNWSSDMYIESNLAVEIAYSNEKQGVWEPIIEPVMDTSKSIPHKWGLSVEVEKNQEDLQEDEDGGLLPPPKMTINVVATEPLQLLMTKTCLDVLGQLGQAFNEAYQLREFEGTLGQKIIPFVFKNRLGKDLVLKKDASFEPAPEFDRVDLNHFHSGNDAYMVVKSKRHLVAQESLIRSTQLQDEKRISFQLTDNSVKHEVSIKQARKRMFTLEKYQIVVNAEAFIGQKVVSFISLLQVKNHLSVPVEIKYNSDRTSLSVGEVSSNLTFPIPLDAVYSSTGELFFQPKTQDASYDVSKEGVSWKTLEETNKTKQITCEASRKDNPAYYFNVLPEFEKIYRENTEDRIDQMITLHLHPTVILHNLLPFSLQATLENTTVTYSLESGHHVPLSYASVNKTTLEIQILEYRGLQWKGKKLIRLDVPELSILTFQAEEAGKSIFMDLGFHSKEKNGSFDLTVYSPYWIINLADQDIALREDDKDSPLVHKKGSKDIMLFYFRDKAMFGGTTKRKESSEKKKEKVKELKKPGKVSLKIGDAEWSDKFSMDTVGSSGNVTCKNKAVGNSLEVGVKITLASSGLTKIVTFTPFYLLINASAVLLSVKETDKDSAWTNLEPGECKSFYPQTVAKEMTIVAKVQDSNLVTSAFFLNKAHTTLLRLDDNYGGINAECQVSESAMITTFKTYRPGMATVLFVNHTSQSTVGIKQSGSTHEGIDLEPLTSQLYTWTDPAGTKEITWSCGEKKNVKSTLDQDKIEEFFAQNNIKVYYVSFLDGMQRVVMFTEDLALATVAQEAGELEQIDQSISLKIHDMGFSLINNEKAVELAYMGITSSGVIWEEKKKRFKAMKLKDALSLEQSYQRYLLEVSAGKCKSSIVTLDNKMEVDFES</sequence>
<dbReference type="AlphaFoldDB" id="A0A0B6ZGJ1"/>
<protein>
    <recommendedName>
        <fullName evidence="2">Vacuolar protein sorting-associated protein 13 VPS13 adaptor binding domain-containing protein</fullName>
    </recommendedName>
</protein>
<evidence type="ECO:0000259" key="2">
    <source>
        <dbReference type="Pfam" id="PF25036"/>
    </source>
</evidence>
<dbReference type="InterPro" id="IPR009543">
    <property type="entry name" value="VPS13_VAB"/>
</dbReference>
<feature type="non-terminal residue" evidence="3">
    <location>
        <position position="926"/>
    </location>
</feature>
<feature type="non-terminal residue" evidence="3">
    <location>
        <position position="1"/>
    </location>
</feature>
<feature type="domain" description="Vacuolar protein sorting-associated protein 13 VPS13 adaptor binding" evidence="2">
    <location>
        <begin position="226"/>
        <end position="700"/>
    </location>
</feature>
<evidence type="ECO:0000256" key="1">
    <source>
        <dbReference type="ARBA" id="ARBA00006545"/>
    </source>
</evidence>
<dbReference type="PANTHER" id="PTHR16166:SF93">
    <property type="entry name" value="INTERMEMBRANE LIPID TRANSFER PROTEIN VPS13"/>
    <property type="match status" value="1"/>
</dbReference>